<organism evidence="1 2">
    <name type="scientific">Sediminicola luteus</name>
    <dbReference type="NCBI Taxonomy" id="319238"/>
    <lineage>
        <taxon>Bacteria</taxon>
        <taxon>Pseudomonadati</taxon>
        <taxon>Bacteroidota</taxon>
        <taxon>Flavobacteriia</taxon>
        <taxon>Flavobacteriales</taxon>
        <taxon>Flavobacteriaceae</taxon>
        <taxon>Sediminicola</taxon>
    </lineage>
</organism>
<dbReference type="EC" id="3.5.-.-" evidence="1"/>
<dbReference type="GO" id="GO:0016787">
    <property type="term" value="F:hydrolase activity"/>
    <property type="evidence" value="ECO:0007669"/>
    <property type="project" value="UniProtKB-KW"/>
</dbReference>
<dbReference type="Proteomes" id="UP001549773">
    <property type="component" value="Unassembled WGS sequence"/>
</dbReference>
<evidence type="ECO:0000313" key="1">
    <source>
        <dbReference type="EMBL" id="MET7029568.1"/>
    </source>
</evidence>
<evidence type="ECO:0000313" key="2">
    <source>
        <dbReference type="Proteomes" id="UP001549773"/>
    </source>
</evidence>
<comment type="caution">
    <text evidence="1">The sequence shown here is derived from an EMBL/GenBank/DDBJ whole genome shotgun (WGS) entry which is preliminary data.</text>
</comment>
<keyword evidence="2" id="KW-1185">Reference proteome</keyword>
<dbReference type="RefSeq" id="WP_354618381.1">
    <property type="nucleotide sequence ID" value="NZ_JBEWYP010000004.1"/>
</dbReference>
<dbReference type="EMBL" id="JBEWYP010000004">
    <property type="protein sequence ID" value="MET7029568.1"/>
    <property type="molecule type" value="Genomic_DNA"/>
</dbReference>
<name>A0ABV2TWD1_9FLAO</name>
<protein>
    <submittedName>
        <fullName evidence="1">Cyclase family protein</fullName>
        <ecNumber evidence="1">3.5.-.-</ecNumber>
    </submittedName>
</protein>
<dbReference type="Gene3D" id="3.50.30.50">
    <property type="entry name" value="Putative cyclase"/>
    <property type="match status" value="1"/>
</dbReference>
<proteinExistence type="predicted"/>
<dbReference type="SUPFAM" id="SSF102198">
    <property type="entry name" value="Putative cyclase"/>
    <property type="match status" value="1"/>
</dbReference>
<sequence>MTAKITYNTKNYNIDLLNPLDISIPIRGNASNVNAWYVGPPKIVPHTEGDFIGKITEGASTNFNDISFNPHAHGTHTECVGHITEEFHSVNKSFNQFFFMAEVITIAPEKHKGDFIISKKQLKYALGNKKRQAVIIRTLPNLSDKISRQYSNTNPPYLQEEAAEFLVESGVEHLLVDLPSVDKEKDNGELLAHKAFWNVKGAIRHKATITEFIFVANTIQDGKYFLNLQVAPFENDASPSRPVLYKILDKEG</sequence>
<gene>
    <name evidence="1" type="ORF">ABXZ32_09180</name>
</gene>
<dbReference type="InterPro" id="IPR037175">
    <property type="entry name" value="KFase_sf"/>
</dbReference>
<dbReference type="InterPro" id="IPR007325">
    <property type="entry name" value="KFase/CYL"/>
</dbReference>
<dbReference type="Pfam" id="PF04199">
    <property type="entry name" value="Cyclase"/>
    <property type="match status" value="1"/>
</dbReference>
<accession>A0ABV2TWD1</accession>
<keyword evidence="1" id="KW-0378">Hydrolase</keyword>
<reference evidence="1 2" key="1">
    <citation type="submission" date="2024-07" db="EMBL/GenBank/DDBJ databases">
        <title>The genome sequence of type strain Sediminicola luteus GDMCC 1.2596T.</title>
        <authorList>
            <person name="Liu Y."/>
        </authorList>
    </citation>
    <scope>NUCLEOTIDE SEQUENCE [LARGE SCALE GENOMIC DNA]</scope>
    <source>
        <strain evidence="1 2">GDMCC 1.2596</strain>
    </source>
</reference>